<organism evidence="3 4">
    <name type="scientific">Brevibacterium senegalense</name>
    <dbReference type="NCBI Taxonomy" id="1033736"/>
    <lineage>
        <taxon>Bacteria</taxon>
        <taxon>Bacillati</taxon>
        <taxon>Actinomycetota</taxon>
        <taxon>Actinomycetes</taxon>
        <taxon>Micrococcales</taxon>
        <taxon>Brevibacteriaceae</taxon>
        <taxon>Brevibacterium</taxon>
    </lineage>
</organism>
<feature type="compositionally biased region" description="Low complexity" evidence="1">
    <location>
        <begin position="52"/>
        <end position="63"/>
    </location>
</feature>
<feature type="compositionally biased region" description="Polar residues" evidence="1">
    <location>
        <begin position="100"/>
        <end position="121"/>
    </location>
</feature>
<feature type="region of interest" description="Disordered" evidence="1">
    <location>
        <begin position="1"/>
        <end position="138"/>
    </location>
</feature>
<feature type="compositionally biased region" description="Low complexity" evidence="1">
    <location>
        <begin position="122"/>
        <end position="135"/>
    </location>
</feature>
<keyword evidence="2" id="KW-0472">Membrane</keyword>
<feature type="region of interest" description="Disordered" evidence="1">
    <location>
        <begin position="166"/>
        <end position="206"/>
    </location>
</feature>
<sequence length="545" mass="57342">MSAGEPDPQIPPRPDRTPEEAQQEYDSQGLPQSEQPESTQSDAAQQESTESDTAQPDAADPAPSGEPEQAPGDSWADPVQPESSEPTAAWTPEQMDADGTDTSAESWTAQPYASDPYSSHQYGYGSAPDAAYGSAPGYGGSDPAGGPAPSYGAGPAFGDSTAGYAAAPAAGSGPAHADTGSVPQPAPAPGYAPDANAPKRERTKSGKSKLPLILSLSAVGVVLVLVVVGALVIMNMNRTQYGPETVAQEYFDAIAAGDMDAAADVAKPTVPNGANETLLNPEIFAASGETIEKVSIGEADIDGDTATMTATYALGGQEYELPLTATKTGRQGLFFDQWELTAPTLQTLYLDLTQTEGATVNGEPVDLEMGATEYAVLPGAYEVAIPETKYTQEGNAGITVGFSPEEQPQPAELSVQISVTDEYKDDVIAAVEDHLDECLESGKLETECGFFSRDGFETDEDKEIYDELRTDDIDFEMTEEPKIVVTDYGAATTGSFYTDSEQPGKVQAVVRTEGGDRYELTTDLMPSGTVTVEDDEIVITYFFNG</sequence>
<reference evidence="3" key="2">
    <citation type="submission" date="2021-09" db="EMBL/GenBank/DDBJ databases">
        <authorList>
            <person name="Gilroy R."/>
        </authorList>
    </citation>
    <scope>NUCLEOTIDE SEQUENCE</scope>
    <source>
        <strain evidence="3">ChiGjej5B5-7349</strain>
    </source>
</reference>
<dbReference type="Proteomes" id="UP000784435">
    <property type="component" value="Unassembled WGS sequence"/>
</dbReference>
<evidence type="ECO:0000313" key="3">
    <source>
        <dbReference type="EMBL" id="HJG80477.1"/>
    </source>
</evidence>
<feature type="compositionally biased region" description="Polar residues" evidence="1">
    <location>
        <begin position="24"/>
        <end position="48"/>
    </location>
</feature>
<feature type="compositionally biased region" description="Low complexity" evidence="1">
    <location>
        <begin position="166"/>
        <end position="177"/>
    </location>
</feature>
<name>A0A921MEU5_9MICO</name>
<evidence type="ECO:0000256" key="2">
    <source>
        <dbReference type="SAM" id="Phobius"/>
    </source>
</evidence>
<dbReference type="AlphaFoldDB" id="A0A921MEU5"/>
<evidence type="ECO:0000256" key="1">
    <source>
        <dbReference type="SAM" id="MobiDB-lite"/>
    </source>
</evidence>
<evidence type="ECO:0000313" key="4">
    <source>
        <dbReference type="Proteomes" id="UP000784435"/>
    </source>
</evidence>
<reference evidence="3" key="1">
    <citation type="journal article" date="2021" name="PeerJ">
        <title>Extensive microbial diversity within the chicken gut microbiome revealed by metagenomics and culture.</title>
        <authorList>
            <person name="Gilroy R."/>
            <person name="Ravi A."/>
            <person name="Getino M."/>
            <person name="Pursley I."/>
            <person name="Horton D.L."/>
            <person name="Alikhan N.F."/>
            <person name="Baker D."/>
            <person name="Gharbi K."/>
            <person name="Hall N."/>
            <person name="Watson M."/>
            <person name="Adriaenssens E.M."/>
            <person name="Foster-Nyarko E."/>
            <person name="Jarju S."/>
            <person name="Secka A."/>
            <person name="Antonio M."/>
            <person name="Oren A."/>
            <person name="Chaudhuri R.R."/>
            <person name="La Ragione R."/>
            <person name="Hildebrand F."/>
            <person name="Pallen M.J."/>
        </authorList>
    </citation>
    <scope>NUCLEOTIDE SEQUENCE</scope>
    <source>
        <strain evidence="3">ChiGjej5B5-7349</strain>
    </source>
</reference>
<dbReference type="EMBL" id="DYUK01000185">
    <property type="protein sequence ID" value="HJG80477.1"/>
    <property type="molecule type" value="Genomic_DNA"/>
</dbReference>
<protein>
    <submittedName>
        <fullName evidence="3">Uncharacterized protein</fullName>
    </submittedName>
</protein>
<gene>
    <name evidence="3" type="ORF">K8V08_08705</name>
</gene>
<proteinExistence type="predicted"/>
<accession>A0A921MEU5</accession>
<feature type="transmembrane region" description="Helical" evidence="2">
    <location>
        <begin position="210"/>
        <end position="234"/>
    </location>
</feature>
<keyword evidence="2" id="KW-0812">Transmembrane</keyword>
<keyword evidence="2" id="KW-1133">Transmembrane helix</keyword>
<comment type="caution">
    <text evidence="3">The sequence shown here is derived from an EMBL/GenBank/DDBJ whole genome shotgun (WGS) entry which is preliminary data.</text>
</comment>